<evidence type="ECO:0008006" key="4">
    <source>
        <dbReference type="Google" id="ProtNLM"/>
    </source>
</evidence>
<evidence type="ECO:0000313" key="2">
    <source>
        <dbReference type="EMBL" id="SFO02909.1"/>
    </source>
</evidence>
<feature type="compositionally biased region" description="Pro residues" evidence="1">
    <location>
        <begin position="79"/>
        <end position="90"/>
    </location>
</feature>
<accession>A0A1I5DUJ4</accession>
<name>A0A1I5DUJ4_9ACTN</name>
<reference evidence="3" key="1">
    <citation type="submission" date="2016-10" db="EMBL/GenBank/DDBJ databases">
        <authorList>
            <person name="Varghese N."/>
            <person name="Submissions S."/>
        </authorList>
    </citation>
    <scope>NUCLEOTIDE SEQUENCE [LARGE SCALE GENOMIC DNA]</scope>
    <source>
        <strain evidence="3">DSM 43161</strain>
    </source>
</reference>
<gene>
    <name evidence="2" type="ORF">SAMN05660359_01055</name>
</gene>
<evidence type="ECO:0000256" key="1">
    <source>
        <dbReference type="SAM" id="MobiDB-lite"/>
    </source>
</evidence>
<sequence>MDLTPFVEQLRRELAVAAAPGGEEAQALAERLTAPLESSVRLALLSALSAAAEELTSQLAPGSVDVRLRGSDISFVVTPPPAEVPHPAPAPEAAVPDADDGSTIRITLRLPEQLKTRVEEAAARLGSSVNTWLVRAVADALARADRPQAAEPRRSRWSSGQSYTGWVR</sequence>
<dbReference type="SUPFAM" id="SSF47598">
    <property type="entry name" value="Ribbon-helix-helix"/>
    <property type="match status" value="1"/>
</dbReference>
<dbReference type="InterPro" id="IPR013321">
    <property type="entry name" value="Arc_rbn_hlx_hlx"/>
</dbReference>
<dbReference type="RefSeq" id="WP_075012428.1">
    <property type="nucleotide sequence ID" value="NZ_FOWE01000002.1"/>
</dbReference>
<organism evidence="2 3">
    <name type="scientific">Geodermatophilus obscurus</name>
    <dbReference type="NCBI Taxonomy" id="1861"/>
    <lineage>
        <taxon>Bacteria</taxon>
        <taxon>Bacillati</taxon>
        <taxon>Actinomycetota</taxon>
        <taxon>Actinomycetes</taxon>
        <taxon>Geodermatophilales</taxon>
        <taxon>Geodermatophilaceae</taxon>
        <taxon>Geodermatophilus</taxon>
    </lineage>
</organism>
<feature type="region of interest" description="Disordered" evidence="1">
    <location>
        <begin position="143"/>
        <end position="168"/>
    </location>
</feature>
<dbReference type="GO" id="GO:0006355">
    <property type="term" value="P:regulation of DNA-templated transcription"/>
    <property type="evidence" value="ECO:0007669"/>
    <property type="project" value="InterPro"/>
</dbReference>
<evidence type="ECO:0000313" key="3">
    <source>
        <dbReference type="Proteomes" id="UP000183642"/>
    </source>
</evidence>
<dbReference type="OrthoDB" id="5193907at2"/>
<feature type="compositionally biased region" description="Polar residues" evidence="1">
    <location>
        <begin position="157"/>
        <end position="168"/>
    </location>
</feature>
<protein>
    <recommendedName>
        <fullName evidence="4">HicB family protein</fullName>
    </recommendedName>
</protein>
<dbReference type="EMBL" id="FOWE01000002">
    <property type="protein sequence ID" value="SFO02909.1"/>
    <property type="molecule type" value="Genomic_DNA"/>
</dbReference>
<keyword evidence="3" id="KW-1185">Reference proteome</keyword>
<dbReference type="AlphaFoldDB" id="A0A1I5DUJ4"/>
<dbReference type="Gene3D" id="1.10.1220.10">
    <property type="entry name" value="Met repressor-like"/>
    <property type="match status" value="1"/>
</dbReference>
<proteinExistence type="predicted"/>
<feature type="region of interest" description="Disordered" evidence="1">
    <location>
        <begin position="79"/>
        <end position="101"/>
    </location>
</feature>
<dbReference type="InterPro" id="IPR010985">
    <property type="entry name" value="Ribbon_hlx_hlx"/>
</dbReference>
<feature type="compositionally biased region" description="Basic and acidic residues" evidence="1">
    <location>
        <begin position="143"/>
        <end position="154"/>
    </location>
</feature>
<dbReference type="Proteomes" id="UP000183642">
    <property type="component" value="Unassembled WGS sequence"/>
</dbReference>